<evidence type="ECO:0000313" key="2">
    <source>
        <dbReference type="EMBL" id="KEI70821.1"/>
    </source>
</evidence>
<proteinExistence type="predicted"/>
<keyword evidence="1" id="KW-0472">Membrane</keyword>
<name>A0A081K9J5_9GAMM</name>
<reference evidence="2 3" key="1">
    <citation type="submission" date="2014-06" db="EMBL/GenBank/DDBJ databases">
        <title>Whole Genome Sequences of Three Symbiotic Endozoicomonas Bacteria.</title>
        <authorList>
            <person name="Neave M.J."/>
            <person name="Apprill A."/>
            <person name="Voolstra C.R."/>
        </authorList>
    </citation>
    <scope>NUCLEOTIDE SEQUENCE [LARGE SCALE GENOMIC DNA]</scope>
    <source>
        <strain evidence="2 3">DSM 22380</strain>
    </source>
</reference>
<organism evidence="2 3">
    <name type="scientific">Endozoicomonas elysicola</name>
    <dbReference type="NCBI Taxonomy" id="305900"/>
    <lineage>
        <taxon>Bacteria</taxon>
        <taxon>Pseudomonadati</taxon>
        <taxon>Pseudomonadota</taxon>
        <taxon>Gammaproteobacteria</taxon>
        <taxon>Oceanospirillales</taxon>
        <taxon>Endozoicomonadaceae</taxon>
        <taxon>Endozoicomonas</taxon>
    </lineage>
</organism>
<keyword evidence="3" id="KW-1185">Reference proteome</keyword>
<accession>A0A081K9J5</accession>
<dbReference type="STRING" id="305900.GV64_08730"/>
<feature type="transmembrane region" description="Helical" evidence="1">
    <location>
        <begin position="53"/>
        <end position="71"/>
    </location>
</feature>
<feature type="transmembrane region" description="Helical" evidence="1">
    <location>
        <begin position="157"/>
        <end position="179"/>
    </location>
</feature>
<feature type="transmembrane region" description="Helical" evidence="1">
    <location>
        <begin position="92"/>
        <end position="116"/>
    </location>
</feature>
<keyword evidence="1" id="KW-1133">Transmembrane helix</keyword>
<dbReference type="AlphaFoldDB" id="A0A081K9J5"/>
<dbReference type="Proteomes" id="UP000027997">
    <property type="component" value="Unassembled WGS sequence"/>
</dbReference>
<comment type="caution">
    <text evidence="2">The sequence shown here is derived from an EMBL/GenBank/DDBJ whole genome shotgun (WGS) entry which is preliminary data.</text>
</comment>
<keyword evidence="1" id="KW-0812">Transmembrane</keyword>
<sequence length="219" mass="24226">MASIVQSLRFFSCYGLSLTALFLLAAVPSEIIGFYLHQSFATTGELSGGFVDLLTSVLIEPLATGAAIFFIESRDQGGKLSIYDSLMKSTGIYFPLATSYLLVFVMVTLGLSLYLIPGFYLLYKLMFVEYRVALKKEQPMEAIRASFNQTKGRWSLLFLPFVVLLIILLSSQTLIGYLLTSQGDDMLLQVFGGVFESPFMAFAVVVGYRLFSLTSEPLS</sequence>
<dbReference type="EMBL" id="JOJP01000001">
    <property type="protein sequence ID" value="KEI70821.1"/>
    <property type="molecule type" value="Genomic_DNA"/>
</dbReference>
<dbReference type="eggNOG" id="ENOG503365I">
    <property type="taxonomic scope" value="Bacteria"/>
</dbReference>
<gene>
    <name evidence="2" type="ORF">GV64_08730</name>
</gene>
<feature type="transmembrane region" description="Helical" evidence="1">
    <location>
        <begin position="186"/>
        <end position="211"/>
    </location>
</feature>
<evidence type="ECO:0000256" key="1">
    <source>
        <dbReference type="SAM" id="Phobius"/>
    </source>
</evidence>
<dbReference type="RefSeq" id="WP_020580559.1">
    <property type="nucleotide sequence ID" value="NZ_JOJP01000001.1"/>
</dbReference>
<evidence type="ECO:0008006" key="4">
    <source>
        <dbReference type="Google" id="ProtNLM"/>
    </source>
</evidence>
<protein>
    <recommendedName>
        <fullName evidence="4">Glycerophosphoryl diester phosphodiesterase membrane domain-containing protein</fullName>
    </recommendedName>
</protein>
<evidence type="ECO:0000313" key="3">
    <source>
        <dbReference type="Proteomes" id="UP000027997"/>
    </source>
</evidence>